<dbReference type="Proteomes" id="UP001239445">
    <property type="component" value="Unassembled WGS sequence"/>
</dbReference>
<dbReference type="InterPro" id="IPR013216">
    <property type="entry name" value="Methyltransf_11"/>
</dbReference>
<dbReference type="SUPFAM" id="SSF53335">
    <property type="entry name" value="S-adenosyl-L-methionine-dependent methyltransferases"/>
    <property type="match status" value="1"/>
</dbReference>
<dbReference type="InterPro" id="IPR051052">
    <property type="entry name" value="Diverse_substrate_MTase"/>
</dbReference>
<organism evidence="2 3">
    <name type="scientific">Echria macrotheca</name>
    <dbReference type="NCBI Taxonomy" id="438768"/>
    <lineage>
        <taxon>Eukaryota</taxon>
        <taxon>Fungi</taxon>
        <taxon>Dikarya</taxon>
        <taxon>Ascomycota</taxon>
        <taxon>Pezizomycotina</taxon>
        <taxon>Sordariomycetes</taxon>
        <taxon>Sordariomycetidae</taxon>
        <taxon>Sordariales</taxon>
        <taxon>Schizotheciaceae</taxon>
        <taxon>Echria</taxon>
    </lineage>
</organism>
<keyword evidence="3" id="KW-1185">Reference proteome</keyword>
<dbReference type="EMBL" id="MU839838">
    <property type="protein sequence ID" value="KAK1753238.1"/>
    <property type="molecule type" value="Genomic_DNA"/>
</dbReference>
<accession>A0AAJ0F7C5</accession>
<reference evidence="2" key="1">
    <citation type="submission" date="2023-06" db="EMBL/GenBank/DDBJ databases">
        <title>Genome-scale phylogeny and comparative genomics of the fungal order Sordariales.</title>
        <authorList>
            <consortium name="Lawrence Berkeley National Laboratory"/>
            <person name="Hensen N."/>
            <person name="Bonometti L."/>
            <person name="Westerberg I."/>
            <person name="Brannstrom I.O."/>
            <person name="Guillou S."/>
            <person name="Cros-Aarteil S."/>
            <person name="Calhoun S."/>
            <person name="Haridas S."/>
            <person name="Kuo A."/>
            <person name="Mondo S."/>
            <person name="Pangilinan J."/>
            <person name="Riley R."/>
            <person name="Labutti K."/>
            <person name="Andreopoulos B."/>
            <person name="Lipzen A."/>
            <person name="Chen C."/>
            <person name="Yanf M."/>
            <person name="Daum C."/>
            <person name="Ng V."/>
            <person name="Clum A."/>
            <person name="Steindorff A."/>
            <person name="Ohm R."/>
            <person name="Martin F."/>
            <person name="Silar P."/>
            <person name="Natvig D."/>
            <person name="Lalanne C."/>
            <person name="Gautier V."/>
            <person name="Ament-Velasquez S.L."/>
            <person name="Kruys A."/>
            <person name="Hutchinson M.I."/>
            <person name="Powell A.J."/>
            <person name="Barry K."/>
            <person name="Miller A.N."/>
            <person name="Grigoriev I.V."/>
            <person name="Debuchy R."/>
            <person name="Gladieux P."/>
            <person name="Thoren M.H."/>
            <person name="Johannesson H."/>
        </authorList>
    </citation>
    <scope>NUCLEOTIDE SEQUENCE</scope>
    <source>
        <strain evidence="2">PSN4</strain>
    </source>
</reference>
<protein>
    <submittedName>
        <fullName evidence="2">Trans-aconitate 3-methyltransferase</fullName>
    </submittedName>
</protein>
<evidence type="ECO:0000259" key="1">
    <source>
        <dbReference type="Pfam" id="PF08241"/>
    </source>
</evidence>
<sequence length="326" mass="35568">MTTPLLDPTYRLYSPTQATAYAKHRPSPPPALVSLILDHHAATGGKTDTLLDVGCGPGMATRVFAPHFGVAIGSDAGESMIRVASELGGVTATGAPVRWIVSAAEEIDRISGVGEGSVDLVIAAYAAHWFDMPAFWTAAARILKPGGTVALWTGFRDTRVLPKSPEEAKVRAIFERFHEEVLERYAVAGSQITRDGYRNLTMPWGVPSSELSEAFEKDSFLRRELDRDDLAAMGGSKEGNVEETAKKVAADPLATTIWKRVENFLETLDPVTRWREAHPQLAGTEEDCVRVLVRETVEAVKEGKEGIDFRNLLVGRKTVVLCVKRV</sequence>
<dbReference type="AlphaFoldDB" id="A0AAJ0F7C5"/>
<dbReference type="PANTHER" id="PTHR44942">
    <property type="entry name" value="METHYLTRANSF_11 DOMAIN-CONTAINING PROTEIN"/>
    <property type="match status" value="1"/>
</dbReference>
<proteinExistence type="predicted"/>
<evidence type="ECO:0000313" key="2">
    <source>
        <dbReference type="EMBL" id="KAK1753238.1"/>
    </source>
</evidence>
<dbReference type="CDD" id="cd02440">
    <property type="entry name" value="AdoMet_MTases"/>
    <property type="match status" value="1"/>
</dbReference>
<dbReference type="InterPro" id="IPR029063">
    <property type="entry name" value="SAM-dependent_MTases_sf"/>
</dbReference>
<dbReference type="Pfam" id="PF08241">
    <property type="entry name" value="Methyltransf_11"/>
    <property type="match status" value="1"/>
</dbReference>
<gene>
    <name evidence="2" type="ORF">QBC47DRAFT_348764</name>
</gene>
<dbReference type="GO" id="GO:0008757">
    <property type="term" value="F:S-adenosylmethionine-dependent methyltransferase activity"/>
    <property type="evidence" value="ECO:0007669"/>
    <property type="project" value="InterPro"/>
</dbReference>
<dbReference type="PANTHER" id="PTHR44942:SF10">
    <property type="entry name" value="METHYLTRANSFERASE TYPE 11 DOMAIN-CONTAINING PROTEIN"/>
    <property type="match status" value="1"/>
</dbReference>
<evidence type="ECO:0000313" key="3">
    <source>
        <dbReference type="Proteomes" id="UP001239445"/>
    </source>
</evidence>
<name>A0AAJ0F7C5_9PEZI</name>
<dbReference type="Gene3D" id="3.40.50.150">
    <property type="entry name" value="Vaccinia Virus protein VP39"/>
    <property type="match status" value="1"/>
</dbReference>
<feature type="domain" description="Methyltransferase type 11" evidence="1">
    <location>
        <begin position="51"/>
        <end position="150"/>
    </location>
</feature>
<comment type="caution">
    <text evidence="2">The sequence shown here is derived from an EMBL/GenBank/DDBJ whole genome shotgun (WGS) entry which is preliminary data.</text>
</comment>